<sequence length="37" mass="3996">MKYRLILTAIAAALPLACSAPPKQRSRVCRLSGARVL</sequence>
<proteinExistence type="predicted"/>
<evidence type="ECO:0000313" key="2">
    <source>
        <dbReference type="Proteomes" id="UP000254293"/>
    </source>
</evidence>
<dbReference type="EMBL" id="UGJJ01000001">
    <property type="protein sequence ID" value="STR00138.1"/>
    <property type="molecule type" value="Genomic_DNA"/>
</dbReference>
<protein>
    <submittedName>
        <fullName evidence="1">Uncharacterized protein</fullName>
    </submittedName>
</protein>
<keyword evidence="2" id="KW-1185">Reference proteome</keyword>
<name>A0A377QZY5_9NEIS</name>
<dbReference type="Proteomes" id="UP000254293">
    <property type="component" value="Unassembled WGS sequence"/>
</dbReference>
<gene>
    <name evidence="1" type="ORF">NCTC13336_00335</name>
</gene>
<accession>A0A377QZY5</accession>
<organism evidence="1 2">
    <name type="scientific">Kingella potus</name>
    <dbReference type="NCBI Taxonomy" id="265175"/>
    <lineage>
        <taxon>Bacteria</taxon>
        <taxon>Pseudomonadati</taxon>
        <taxon>Pseudomonadota</taxon>
        <taxon>Betaproteobacteria</taxon>
        <taxon>Neisseriales</taxon>
        <taxon>Neisseriaceae</taxon>
        <taxon>Kingella</taxon>
    </lineage>
</organism>
<dbReference type="AlphaFoldDB" id="A0A377QZY5"/>
<evidence type="ECO:0000313" key="1">
    <source>
        <dbReference type="EMBL" id="STR00138.1"/>
    </source>
</evidence>
<reference evidence="1 2" key="1">
    <citation type="submission" date="2018-06" db="EMBL/GenBank/DDBJ databases">
        <authorList>
            <consortium name="Pathogen Informatics"/>
            <person name="Doyle S."/>
        </authorList>
    </citation>
    <scope>NUCLEOTIDE SEQUENCE [LARGE SCALE GENOMIC DNA]</scope>
    <source>
        <strain evidence="1 2">NCTC13336</strain>
    </source>
</reference>